<reference evidence="2 3" key="1">
    <citation type="submission" date="2023-05" db="EMBL/GenBank/DDBJ databases">
        <title>Sequencing and Assembly of Streptomyces sp. NP73.</title>
        <authorList>
            <person name="Konwar A.N."/>
            <person name="Saikia K."/>
            <person name="Thakur D."/>
        </authorList>
    </citation>
    <scope>NUCLEOTIDE SEQUENCE [LARGE SCALE GENOMIC DNA]</scope>
    <source>
        <strain evidence="2 3">NP73</strain>
    </source>
</reference>
<dbReference type="EMBL" id="JASITI010000076">
    <property type="protein sequence ID" value="MDK9500870.1"/>
    <property type="molecule type" value="Genomic_DNA"/>
</dbReference>
<dbReference type="Pfam" id="PF05534">
    <property type="entry name" value="HicB"/>
    <property type="match status" value="1"/>
</dbReference>
<sequence>MKLTPFVENVRGEFLVAAEAAGEETLAVAERLASALDASVRLTLLGVLSAAADEVSRDLAPQAVEVRLRGLDPALVVSPPTAPRAPKAPQPHPHPHPQQPSEPYPPAAAEEDGAPARINFRMPEHLKARIEEAAGREGLSVNTWLVRAVTATLGGPSRPDGPPAQEGQYNVGWVR</sequence>
<feature type="region of interest" description="Disordered" evidence="1">
    <location>
        <begin position="75"/>
        <end position="110"/>
    </location>
</feature>
<organism evidence="2 3">
    <name type="scientific">Streptomyces katrae</name>
    <dbReference type="NCBI Taxonomy" id="68223"/>
    <lineage>
        <taxon>Bacteria</taxon>
        <taxon>Bacillati</taxon>
        <taxon>Actinomycetota</taxon>
        <taxon>Actinomycetes</taxon>
        <taxon>Kitasatosporales</taxon>
        <taxon>Streptomycetaceae</taxon>
        <taxon>Streptomyces</taxon>
    </lineage>
</organism>
<dbReference type="InterPro" id="IPR010985">
    <property type="entry name" value="Ribbon_hlx_hlx"/>
</dbReference>
<gene>
    <name evidence="2" type="ORF">QEZ40_006896</name>
</gene>
<accession>A0ABT7H4P5</accession>
<comment type="caution">
    <text evidence="2">The sequence shown here is derived from an EMBL/GenBank/DDBJ whole genome shotgun (WGS) entry which is preliminary data.</text>
</comment>
<dbReference type="Gene3D" id="1.10.1220.10">
    <property type="entry name" value="Met repressor-like"/>
    <property type="match status" value="1"/>
</dbReference>
<evidence type="ECO:0000313" key="2">
    <source>
        <dbReference type="EMBL" id="MDK9500870.1"/>
    </source>
</evidence>
<dbReference type="InterPro" id="IPR008651">
    <property type="entry name" value="Uncharacterised_HicB"/>
</dbReference>
<proteinExistence type="predicted"/>
<dbReference type="RefSeq" id="WP_285346364.1">
    <property type="nucleotide sequence ID" value="NZ_JASITI010000076.1"/>
</dbReference>
<evidence type="ECO:0000313" key="3">
    <source>
        <dbReference type="Proteomes" id="UP001223390"/>
    </source>
</evidence>
<dbReference type="InterPro" id="IPR013321">
    <property type="entry name" value="Arc_rbn_hlx_hlx"/>
</dbReference>
<evidence type="ECO:0000256" key="1">
    <source>
        <dbReference type="SAM" id="MobiDB-lite"/>
    </source>
</evidence>
<protein>
    <submittedName>
        <fullName evidence="2">Toxin-antitoxin system HicB family antitoxin</fullName>
    </submittedName>
</protein>
<dbReference type="Proteomes" id="UP001223390">
    <property type="component" value="Unassembled WGS sequence"/>
</dbReference>
<feature type="compositionally biased region" description="Pro residues" evidence="1">
    <location>
        <begin position="80"/>
        <end position="106"/>
    </location>
</feature>
<keyword evidence="3" id="KW-1185">Reference proteome</keyword>
<dbReference type="SUPFAM" id="SSF47598">
    <property type="entry name" value="Ribbon-helix-helix"/>
    <property type="match status" value="1"/>
</dbReference>
<feature type="region of interest" description="Disordered" evidence="1">
    <location>
        <begin position="153"/>
        <end position="175"/>
    </location>
</feature>
<name>A0ABT7H4P5_9ACTN</name>